<accession>A0A9D1UVR1</accession>
<dbReference type="AlphaFoldDB" id="A0A9D1UVR1"/>
<reference evidence="1" key="2">
    <citation type="submission" date="2021-04" db="EMBL/GenBank/DDBJ databases">
        <authorList>
            <person name="Gilroy R."/>
        </authorList>
    </citation>
    <scope>NUCLEOTIDE SEQUENCE</scope>
    <source>
        <strain evidence="1">6627</strain>
    </source>
</reference>
<gene>
    <name evidence="1" type="ORF">H9861_01185</name>
</gene>
<proteinExistence type="predicted"/>
<evidence type="ECO:0000313" key="1">
    <source>
        <dbReference type="EMBL" id="HIX01355.1"/>
    </source>
</evidence>
<comment type="caution">
    <text evidence="1">The sequence shown here is derived from an EMBL/GenBank/DDBJ whole genome shotgun (WGS) entry which is preliminary data.</text>
</comment>
<protein>
    <submittedName>
        <fullName evidence="1">Uncharacterized protein</fullName>
    </submittedName>
</protein>
<organism evidence="1 2">
    <name type="scientific">Candidatus Ligilactobacillus excrementigallinarum</name>
    <dbReference type="NCBI Taxonomy" id="2838641"/>
    <lineage>
        <taxon>Bacteria</taxon>
        <taxon>Bacillati</taxon>
        <taxon>Bacillota</taxon>
        <taxon>Bacilli</taxon>
        <taxon>Lactobacillales</taxon>
        <taxon>Lactobacillaceae</taxon>
        <taxon>Ligilactobacillus</taxon>
    </lineage>
</organism>
<reference evidence="1" key="1">
    <citation type="journal article" date="2021" name="PeerJ">
        <title>Extensive microbial diversity within the chicken gut microbiome revealed by metagenomics and culture.</title>
        <authorList>
            <person name="Gilroy R."/>
            <person name="Ravi A."/>
            <person name="Getino M."/>
            <person name="Pursley I."/>
            <person name="Horton D.L."/>
            <person name="Alikhan N.F."/>
            <person name="Baker D."/>
            <person name="Gharbi K."/>
            <person name="Hall N."/>
            <person name="Watson M."/>
            <person name="Adriaenssens E.M."/>
            <person name="Foster-Nyarko E."/>
            <person name="Jarju S."/>
            <person name="Secka A."/>
            <person name="Antonio M."/>
            <person name="Oren A."/>
            <person name="Chaudhuri R.R."/>
            <person name="La Ragione R."/>
            <person name="Hildebrand F."/>
            <person name="Pallen M.J."/>
        </authorList>
    </citation>
    <scope>NUCLEOTIDE SEQUENCE</scope>
    <source>
        <strain evidence="1">6627</strain>
    </source>
</reference>
<sequence length="90" mass="10483">MIHIFNYKHNNSIRKTQILNKIEEIKQYRVTYELAPAFDDGSVPGTKATPSITEMEQKQNELYKLLFDNHDTHTGLIDEIETLVKEFGND</sequence>
<name>A0A9D1UVR1_9LACO</name>
<dbReference type="EMBL" id="DXFP01000009">
    <property type="protein sequence ID" value="HIX01355.1"/>
    <property type="molecule type" value="Genomic_DNA"/>
</dbReference>
<dbReference type="Proteomes" id="UP000823963">
    <property type="component" value="Unassembled WGS sequence"/>
</dbReference>
<evidence type="ECO:0000313" key="2">
    <source>
        <dbReference type="Proteomes" id="UP000823963"/>
    </source>
</evidence>